<name>A0ABY6W7Y7_9BURK</name>
<dbReference type="InterPro" id="IPR016160">
    <property type="entry name" value="Ald_DH_CS_CYS"/>
</dbReference>
<dbReference type="InterPro" id="IPR016163">
    <property type="entry name" value="Ald_DH_C"/>
</dbReference>
<feature type="compositionally biased region" description="Basic and acidic residues" evidence="4">
    <location>
        <begin position="1"/>
        <end position="10"/>
    </location>
</feature>
<dbReference type="InterPro" id="IPR016161">
    <property type="entry name" value="Ald_DH/histidinol_DH"/>
</dbReference>
<sequence>MAVQDTERHPTPKPFLTRHGMSTPPIEIAGVPVSPDHYIDGRRVASDETFACVSPIDQTLLGEIASGNQAHVDAAVTSAVAAFPAWAALGAAQRQPYLQRFAEAIGRRADAFATLESADAGVLRSRMAHGVVPRAMQNITWFAEHALTLQDRVIETPQARHLVRHDPAGVVAVITPWNSPLMLATWKIGPALASGNTVVLKAPEWAPLTSSLLSDCAHEAGLPPGVFNLLQGAGATTGAALVSDARLARISFTGSVATAKWIAKTAAANLVPCSLELGGKSAFIVLADADLDAAAATAALMYRNAGQVCLAGTRLLVHADVAAAFTAKLRDVVANLVVGDPRDAATEVGPIIHMRQLERVQVFVERAVAGGARVLWGGAPHSFGAQYFAPTLLTDLRQDDEIVQQEVFGPVLTLQTFTSDEEVVDLANGTDYGLGGVCYGDEAHAIAIAERVRTGFIWINSFGIRDLAAPFGGIKRSGVGREGGDWSFEFFCDVKDVVVPKQPFKASFSHR</sequence>
<dbReference type="InterPro" id="IPR016162">
    <property type="entry name" value="Ald_DH_N"/>
</dbReference>
<dbReference type="Proteomes" id="UP000366065">
    <property type="component" value="Unassembled WGS sequence"/>
</dbReference>
<feature type="region of interest" description="Disordered" evidence="4">
    <location>
        <begin position="1"/>
        <end position="21"/>
    </location>
</feature>
<keyword evidence="7" id="KW-1185">Reference proteome</keyword>
<evidence type="ECO:0000256" key="4">
    <source>
        <dbReference type="SAM" id="MobiDB-lite"/>
    </source>
</evidence>
<accession>A0ABY6W7Y7</accession>
<dbReference type="Pfam" id="PF00171">
    <property type="entry name" value="Aldedh"/>
    <property type="match status" value="1"/>
</dbReference>
<evidence type="ECO:0000313" key="7">
    <source>
        <dbReference type="Proteomes" id="UP000366065"/>
    </source>
</evidence>
<dbReference type="PROSITE" id="PS00687">
    <property type="entry name" value="ALDEHYDE_DEHYDR_GLU"/>
    <property type="match status" value="1"/>
</dbReference>
<comment type="caution">
    <text evidence="6">The sequence shown here is derived from an EMBL/GenBank/DDBJ whole genome shotgun (WGS) entry which is preliminary data.</text>
</comment>
<dbReference type="Gene3D" id="3.40.605.10">
    <property type="entry name" value="Aldehyde Dehydrogenase, Chain A, domain 1"/>
    <property type="match status" value="1"/>
</dbReference>
<dbReference type="InterPro" id="IPR015590">
    <property type="entry name" value="Aldehyde_DH_dom"/>
</dbReference>
<dbReference type="SUPFAM" id="SSF53720">
    <property type="entry name" value="ALDH-like"/>
    <property type="match status" value="1"/>
</dbReference>
<evidence type="ECO:0000256" key="1">
    <source>
        <dbReference type="ARBA" id="ARBA00023002"/>
    </source>
</evidence>
<dbReference type="PROSITE" id="PS00070">
    <property type="entry name" value="ALDEHYDE_DEHYDR_CYS"/>
    <property type="match status" value="1"/>
</dbReference>
<dbReference type="PANTHER" id="PTHR11699">
    <property type="entry name" value="ALDEHYDE DEHYDROGENASE-RELATED"/>
    <property type="match status" value="1"/>
</dbReference>
<comment type="similarity">
    <text evidence="3">Belongs to the aldehyde dehydrogenase family.</text>
</comment>
<gene>
    <name evidence="6" type="ORF">PCA20602_03769</name>
</gene>
<organism evidence="6 7">
    <name type="scientific">Pandoraea capi</name>
    <dbReference type="NCBI Taxonomy" id="2508286"/>
    <lineage>
        <taxon>Bacteria</taxon>
        <taxon>Pseudomonadati</taxon>
        <taxon>Pseudomonadota</taxon>
        <taxon>Betaproteobacteria</taxon>
        <taxon>Burkholderiales</taxon>
        <taxon>Burkholderiaceae</taxon>
        <taxon>Pandoraea</taxon>
    </lineage>
</organism>
<proteinExistence type="inferred from homology"/>
<evidence type="ECO:0000256" key="3">
    <source>
        <dbReference type="RuleBase" id="RU003345"/>
    </source>
</evidence>
<feature type="domain" description="Aldehyde dehydrogenase" evidence="5">
    <location>
        <begin position="46"/>
        <end position="497"/>
    </location>
</feature>
<evidence type="ECO:0000259" key="5">
    <source>
        <dbReference type="Pfam" id="PF00171"/>
    </source>
</evidence>
<protein>
    <submittedName>
        <fullName evidence="6">Betaine-aldehyde dehydrogenase</fullName>
    </submittedName>
</protein>
<evidence type="ECO:0000313" key="6">
    <source>
        <dbReference type="EMBL" id="VVE33262.1"/>
    </source>
</evidence>
<feature type="active site" evidence="2">
    <location>
        <position position="276"/>
    </location>
</feature>
<dbReference type="InterPro" id="IPR029510">
    <property type="entry name" value="Ald_DH_CS_GLU"/>
</dbReference>
<reference evidence="6 7" key="1">
    <citation type="submission" date="2019-08" db="EMBL/GenBank/DDBJ databases">
        <authorList>
            <person name="Peeters C."/>
        </authorList>
    </citation>
    <scope>NUCLEOTIDE SEQUENCE [LARGE SCALE GENOMIC DNA]</scope>
    <source>
        <strain evidence="6 7">LMG 20602</strain>
    </source>
</reference>
<dbReference type="EMBL" id="CABPRV010000009">
    <property type="protein sequence ID" value="VVE33262.1"/>
    <property type="molecule type" value="Genomic_DNA"/>
</dbReference>
<dbReference type="Gene3D" id="3.40.309.10">
    <property type="entry name" value="Aldehyde Dehydrogenase, Chain A, domain 2"/>
    <property type="match status" value="1"/>
</dbReference>
<evidence type="ECO:0000256" key="2">
    <source>
        <dbReference type="PROSITE-ProRule" id="PRU10007"/>
    </source>
</evidence>
<keyword evidence="1 3" id="KW-0560">Oxidoreductase</keyword>